<organism evidence="2 3">
    <name type="scientific">Ephemerocybe angulata</name>
    <dbReference type="NCBI Taxonomy" id="980116"/>
    <lineage>
        <taxon>Eukaryota</taxon>
        <taxon>Fungi</taxon>
        <taxon>Dikarya</taxon>
        <taxon>Basidiomycota</taxon>
        <taxon>Agaricomycotina</taxon>
        <taxon>Agaricomycetes</taxon>
        <taxon>Agaricomycetidae</taxon>
        <taxon>Agaricales</taxon>
        <taxon>Agaricineae</taxon>
        <taxon>Psathyrellaceae</taxon>
        <taxon>Ephemerocybe</taxon>
    </lineage>
</organism>
<comment type="caution">
    <text evidence="2">The sequence shown here is derived from an EMBL/GenBank/DDBJ whole genome shotgun (WGS) entry which is preliminary data.</text>
</comment>
<reference evidence="2 3" key="1">
    <citation type="submission" date="2020-07" db="EMBL/GenBank/DDBJ databases">
        <title>Comparative genomics of pyrophilous fungi reveals a link between fire events and developmental genes.</title>
        <authorList>
            <consortium name="DOE Joint Genome Institute"/>
            <person name="Steindorff A.S."/>
            <person name="Carver A."/>
            <person name="Calhoun S."/>
            <person name="Stillman K."/>
            <person name="Liu H."/>
            <person name="Lipzen A."/>
            <person name="Pangilinan J."/>
            <person name="Labutti K."/>
            <person name="Bruns T.D."/>
            <person name="Grigoriev I.V."/>
        </authorList>
    </citation>
    <scope>NUCLEOTIDE SEQUENCE [LARGE SCALE GENOMIC DNA]</scope>
    <source>
        <strain evidence="2 3">CBS 144469</strain>
    </source>
</reference>
<evidence type="ECO:0000313" key="3">
    <source>
        <dbReference type="Proteomes" id="UP000521943"/>
    </source>
</evidence>
<keyword evidence="3" id="KW-1185">Reference proteome</keyword>
<accession>A0A8H6HL53</accession>
<gene>
    <name evidence="2" type="ORF">DFP72DRAFT_589165</name>
</gene>
<protein>
    <submittedName>
        <fullName evidence="2">Uncharacterized protein</fullName>
    </submittedName>
</protein>
<feature type="region of interest" description="Disordered" evidence="1">
    <location>
        <begin position="162"/>
        <end position="181"/>
    </location>
</feature>
<evidence type="ECO:0000313" key="2">
    <source>
        <dbReference type="EMBL" id="KAF6747773.1"/>
    </source>
</evidence>
<sequence>MLVQIPRSMALMTRAHTLSSTVTLGRPALPVLQRLFPAIRTILFQPLLTAKHGQQFNQVPTTHTTGCTPAKQWNDSTSIAQTITHLTKHFQVVPTPDAAQLSTNHNHTHSTQPLLEPLPTGIAVWCGLTLVVLGSGLCEFGFGMARDECEWVRFSVAPPDVRGGRREVGARKASPEYGVLERREGSNSIPIASHYKPYCAPNPP</sequence>
<evidence type="ECO:0000256" key="1">
    <source>
        <dbReference type="SAM" id="MobiDB-lite"/>
    </source>
</evidence>
<proteinExistence type="predicted"/>
<dbReference type="EMBL" id="JACGCI010000078">
    <property type="protein sequence ID" value="KAF6747773.1"/>
    <property type="molecule type" value="Genomic_DNA"/>
</dbReference>
<dbReference type="Proteomes" id="UP000521943">
    <property type="component" value="Unassembled WGS sequence"/>
</dbReference>
<dbReference type="AlphaFoldDB" id="A0A8H6HL53"/>
<name>A0A8H6HL53_9AGAR</name>